<dbReference type="InterPro" id="IPR050406">
    <property type="entry name" value="FGGY_Carb_Kinase"/>
</dbReference>
<dbReference type="InterPro" id="IPR000577">
    <property type="entry name" value="Carb_kinase_FGGY"/>
</dbReference>
<dbReference type="PIRSF" id="PIRSF000538">
    <property type="entry name" value="GlpK"/>
    <property type="match status" value="1"/>
</dbReference>
<protein>
    <submittedName>
        <fullName evidence="6">FGGY-family carbohydrate kinase</fullName>
    </submittedName>
</protein>
<organism evidence="6 7">
    <name type="scientific">Chitinophaga agrisoli</name>
    <dbReference type="NCBI Taxonomy" id="2607653"/>
    <lineage>
        <taxon>Bacteria</taxon>
        <taxon>Pseudomonadati</taxon>
        <taxon>Bacteroidota</taxon>
        <taxon>Chitinophagia</taxon>
        <taxon>Chitinophagales</taxon>
        <taxon>Chitinophagaceae</taxon>
        <taxon>Chitinophaga</taxon>
    </lineage>
</organism>
<dbReference type="AlphaFoldDB" id="A0A5B2VHF7"/>
<dbReference type="SUPFAM" id="SSF53067">
    <property type="entry name" value="Actin-like ATPase domain"/>
    <property type="match status" value="2"/>
</dbReference>
<dbReference type="Proteomes" id="UP000324611">
    <property type="component" value="Unassembled WGS sequence"/>
</dbReference>
<name>A0A5B2VHF7_9BACT</name>
<evidence type="ECO:0000313" key="6">
    <source>
        <dbReference type="EMBL" id="KAA2238385.1"/>
    </source>
</evidence>
<gene>
    <name evidence="6" type="ORF">F0L74_19330</name>
</gene>
<keyword evidence="7" id="KW-1185">Reference proteome</keyword>
<reference evidence="6 7" key="1">
    <citation type="submission" date="2019-09" db="EMBL/GenBank/DDBJ databases">
        <title>Chitinophaga ginsengihumi sp. nov., isolated from soil of ginseng rhizosphere.</title>
        <authorList>
            <person name="Lee J."/>
        </authorList>
    </citation>
    <scope>NUCLEOTIDE SEQUENCE [LARGE SCALE GENOMIC DNA]</scope>
    <source>
        <strain evidence="6 7">BN140078</strain>
    </source>
</reference>
<feature type="domain" description="Carbohydrate kinase FGGY C-terminal" evidence="5">
    <location>
        <begin position="259"/>
        <end position="431"/>
    </location>
</feature>
<evidence type="ECO:0000313" key="7">
    <source>
        <dbReference type="Proteomes" id="UP000324611"/>
    </source>
</evidence>
<evidence type="ECO:0000259" key="4">
    <source>
        <dbReference type="Pfam" id="PF00370"/>
    </source>
</evidence>
<sequence length="485" mass="53090">METACFIGIDVGTQGARVVLMDAAGQLLGSREAHFPLREKMREEQSPAGWWDACLACLQGLLGDPLLQPYRQQIRAIAVTSTSGTIIPIDHQHQPLHNAIMYSDGRQADAGEICREAALRYHPSGYTSFNTSSGLSKMWWFVQQYPGQAKALYKFIHAADYITGQLCGRFDITDQTNALKSGYDVQAYEWPAYLWEQLPLQRSWLPEVVAAGAPVGNILPHLATILDLPEAVIVVAGMTDGCASQIAAGAVKPGDWNTTIGTTLVVKGVTTRFINDPSGALYCHRHPEGYWMPGGASNTGADWVSKKFPGELSLLNEQALSVIPTGYLSWPLLQQGERFPFMAPQARGFEPPELSDLESYAAGMEGVAFIERYAYNMIRQLSGEPVKKIYTAGGASNSQAWLTIRSNVLNLPIIKMKQVSGATGAAILAASKTWYTNIMEAAAAMTQVAEEILPNPSLVKKYDTNYLSFIQLLQEKGYISTYEHA</sequence>
<comment type="caution">
    <text evidence="6">The sequence shown here is derived from an EMBL/GenBank/DDBJ whole genome shotgun (WGS) entry which is preliminary data.</text>
</comment>
<keyword evidence="3 6" id="KW-0418">Kinase</keyword>
<dbReference type="Pfam" id="PF00370">
    <property type="entry name" value="FGGY_N"/>
    <property type="match status" value="1"/>
</dbReference>
<evidence type="ECO:0000259" key="5">
    <source>
        <dbReference type="Pfam" id="PF02782"/>
    </source>
</evidence>
<dbReference type="Pfam" id="PF02782">
    <property type="entry name" value="FGGY_C"/>
    <property type="match status" value="1"/>
</dbReference>
<evidence type="ECO:0000256" key="1">
    <source>
        <dbReference type="ARBA" id="ARBA00009156"/>
    </source>
</evidence>
<comment type="similarity">
    <text evidence="1">Belongs to the FGGY kinase family.</text>
</comment>
<dbReference type="InterPro" id="IPR043129">
    <property type="entry name" value="ATPase_NBD"/>
</dbReference>
<dbReference type="GO" id="GO:0016301">
    <property type="term" value="F:kinase activity"/>
    <property type="evidence" value="ECO:0007669"/>
    <property type="project" value="UniProtKB-KW"/>
</dbReference>
<accession>A0A5B2VHF7</accession>
<dbReference type="PANTHER" id="PTHR43095">
    <property type="entry name" value="SUGAR KINASE"/>
    <property type="match status" value="1"/>
</dbReference>
<dbReference type="InterPro" id="IPR018484">
    <property type="entry name" value="FGGY_N"/>
</dbReference>
<dbReference type="PANTHER" id="PTHR43095:SF5">
    <property type="entry name" value="XYLULOSE KINASE"/>
    <property type="match status" value="1"/>
</dbReference>
<dbReference type="EMBL" id="VUOC01000004">
    <property type="protein sequence ID" value="KAA2238385.1"/>
    <property type="molecule type" value="Genomic_DNA"/>
</dbReference>
<dbReference type="RefSeq" id="WP_149839567.1">
    <property type="nucleotide sequence ID" value="NZ_VUOC01000004.1"/>
</dbReference>
<evidence type="ECO:0000256" key="2">
    <source>
        <dbReference type="ARBA" id="ARBA00022679"/>
    </source>
</evidence>
<dbReference type="CDD" id="cd07783">
    <property type="entry name" value="ASKHA_NBD_FGGY_SePSK_AtXK1-like"/>
    <property type="match status" value="1"/>
</dbReference>
<reference evidence="6 7" key="2">
    <citation type="submission" date="2019-09" db="EMBL/GenBank/DDBJ databases">
        <authorList>
            <person name="Jin C."/>
        </authorList>
    </citation>
    <scope>NUCLEOTIDE SEQUENCE [LARGE SCALE GENOMIC DNA]</scope>
    <source>
        <strain evidence="6 7">BN140078</strain>
    </source>
</reference>
<dbReference type="Gene3D" id="3.30.420.40">
    <property type="match status" value="2"/>
</dbReference>
<feature type="domain" description="Carbohydrate kinase FGGY N-terminal" evidence="4">
    <location>
        <begin position="6"/>
        <end position="245"/>
    </location>
</feature>
<evidence type="ECO:0000256" key="3">
    <source>
        <dbReference type="ARBA" id="ARBA00022777"/>
    </source>
</evidence>
<proteinExistence type="inferred from homology"/>
<dbReference type="InterPro" id="IPR018485">
    <property type="entry name" value="FGGY_C"/>
</dbReference>
<dbReference type="GO" id="GO:0005975">
    <property type="term" value="P:carbohydrate metabolic process"/>
    <property type="evidence" value="ECO:0007669"/>
    <property type="project" value="InterPro"/>
</dbReference>
<keyword evidence="2" id="KW-0808">Transferase</keyword>